<evidence type="ECO:0000259" key="2">
    <source>
        <dbReference type="PROSITE" id="PS50110"/>
    </source>
</evidence>
<keyword evidence="1" id="KW-0597">Phosphoprotein</keyword>
<accession>A0A1G2RSH6</accession>
<evidence type="ECO:0000313" key="4">
    <source>
        <dbReference type="Proteomes" id="UP000178222"/>
    </source>
</evidence>
<evidence type="ECO:0000313" key="3">
    <source>
        <dbReference type="EMBL" id="OHA75757.1"/>
    </source>
</evidence>
<organism evidence="3 4">
    <name type="scientific">Candidatus Wildermuthbacteria bacterium RIFCSPLOWO2_02_FULL_47_9c</name>
    <dbReference type="NCBI Taxonomy" id="1802466"/>
    <lineage>
        <taxon>Bacteria</taxon>
        <taxon>Candidatus Wildermuthiibacteriota</taxon>
    </lineage>
</organism>
<dbReference type="GO" id="GO:0000160">
    <property type="term" value="P:phosphorelay signal transduction system"/>
    <property type="evidence" value="ECO:0007669"/>
    <property type="project" value="InterPro"/>
</dbReference>
<dbReference type="InterPro" id="IPR001789">
    <property type="entry name" value="Sig_transdc_resp-reg_receiver"/>
</dbReference>
<dbReference type="PROSITE" id="PS50110">
    <property type="entry name" value="RESPONSE_REGULATORY"/>
    <property type="match status" value="1"/>
</dbReference>
<evidence type="ECO:0000256" key="1">
    <source>
        <dbReference type="PROSITE-ProRule" id="PRU00169"/>
    </source>
</evidence>
<feature type="modified residue" description="4-aspartylphosphate" evidence="1">
    <location>
        <position position="288"/>
    </location>
</feature>
<name>A0A1G2RSH6_9BACT</name>
<reference evidence="3 4" key="1">
    <citation type="journal article" date="2016" name="Nat. Commun.">
        <title>Thousands of microbial genomes shed light on interconnected biogeochemical processes in an aquifer system.</title>
        <authorList>
            <person name="Anantharaman K."/>
            <person name="Brown C.T."/>
            <person name="Hug L.A."/>
            <person name="Sharon I."/>
            <person name="Castelle C.J."/>
            <person name="Probst A.J."/>
            <person name="Thomas B.C."/>
            <person name="Singh A."/>
            <person name="Wilkins M.J."/>
            <person name="Karaoz U."/>
            <person name="Brodie E.L."/>
            <person name="Williams K.H."/>
            <person name="Hubbard S.S."/>
            <person name="Banfield J.F."/>
        </authorList>
    </citation>
    <scope>NUCLEOTIDE SEQUENCE [LARGE SCALE GENOMIC DNA]</scope>
</reference>
<dbReference type="SMART" id="SM00448">
    <property type="entry name" value="REC"/>
    <property type="match status" value="1"/>
</dbReference>
<dbReference type="EMBL" id="MHUL01000051">
    <property type="protein sequence ID" value="OHA75757.1"/>
    <property type="molecule type" value="Genomic_DNA"/>
</dbReference>
<dbReference type="InterPro" id="IPR011006">
    <property type="entry name" value="CheY-like_superfamily"/>
</dbReference>
<dbReference type="AlphaFoldDB" id="A0A1G2RSH6"/>
<dbReference type="SUPFAM" id="SSF52172">
    <property type="entry name" value="CheY-like"/>
    <property type="match status" value="1"/>
</dbReference>
<proteinExistence type="predicted"/>
<comment type="caution">
    <text evidence="3">The sequence shown here is derived from an EMBL/GenBank/DDBJ whole genome shotgun (WGS) entry which is preliminary data.</text>
</comment>
<gene>
    <name evidence="3" type="ORF">A3J30_02390</name>
</gene>
<dbReference type="Gene3D" id="3.40.50.2300">
    <property type="match status" value="1"/>
</dbReference>
<dbReference type="Proteomes" id="UP000178222">
    <property type="component" value="Unassembled WGS sequence"/>
</dbReference>
<sequence length="351" mass="38632">MLGYASTKVLWEIAPKGGRVMHVEQDRPVGLLTLTAVTPKEEVVLRDLGTASVFGQILRYQGRGSISPNAPLSERMWLRFSYGFGKKLTLLATTEEDEKAVRQIRDAIYFGGGGLIFTIYSVRDGKSSVDFAIAQCKVCDKPVISLVECEWLYCDACAAKCEHRYERGPIHGGGVDLGMGEFCGICGRGKPKPEGEPERPLYDHHIAAEEELGVQVIYENLPGITPRMLKGFVEGTAKKVLVVEDDQYWSGIIRRGLKGKVLVAQAFTTEEAEAVFQESPDLAVILMDACVPGDDPNTMWLVRKMRETFTGPIIAISSNSDYRKELIQAGCDHEAEKTEAAQKVLELVGVS</sequence>
<protein>
    <recommendedName>
        <fullName evidence="2">Response regulatory domain-containing protein</fullName>
    </recommendedName>
</protein>
<feature type="domain" description="Response regulatory" evidence="2">
    <location>
        <begin position="239"/>
        <end position="351"/>
    </location>
</feature>